<keyword evidence="4" id="KW-1185">Reference proteome</keyword>
<protein>
    <submittedName>
        <fullName evidence="3">DUF4142 domain-containing protein</fullName>
    </submittedName>
</protein>
<dbReference type="RefSeq" id="WP_377851220.1">
    <property type="nucleotide sequence ID" value="NZ_JBHLZU010000007.1"/>
</dbReference>
<dbReference type="EMBL" id="JBHLZU010000007">
    <property type="protein sequence ID" value="MFB9904059.1"/>
    <property type="molecule type" value="Genomic_DNA"/>
</dbReference>
<evidence type="ECO:0000256" key="1">
    <source>
        <dbReference type="SAM" id="SignalP"/>
    </source>
</evidence>
<keyword evidence="1" id="KW-0732">Signal</keyword>
<organism evidence="3 4">
    <name type="scientific">Allokutzneria oryzae</name>
    <dbReference type="NCBI Taxonomy" id="1378989"/>
    <lineage>
        <taxon>Bacteria</taxon>
        <taxon>Bacillati</taxon>
        <taxon>Actinomycetota</taxon>
        <taxon>Actinomycetes</taxon>
        <taxon>Pseudonocardiales</taxon>
        <taxon>Pseudonocardiaceae</taxon>
        <taxon>Allokutzneria</taxon>
    </lineage>
</organism>
<feature type="domain" description="DUF4142" evidence="2">
    <location>
        <begin position="48"/>
        <end position="180"/>
    </location>
</feature>
<dbReference type="Pfam" id="PF13628">
    <property type="entry name" value="DUF4142"/>
    <property type="match status" value="1"/>
</dbReference>
<gene>
    <name evidence="3" type="ORF">ACFFQA_08915</name>
</gene>
<dbReference type="Proteomes" id="UP001589693">
    <property type="component" value="Unassembled WGS sequence"/>
</dbReference>
<accession>A0ABV5ZT41</accession>
<evidence type="ECO:0000259" key="2">
    <source>
        <dbReference type="Pfam" id="PF13628"/>
    </source>
</evidence>
<dbReference type="InterPro" id="IPR012347">
    <property type="entry name" value="Ferritin-like"/>
</dbReference>
<sequence>MKSLRLLVTAGLAGALALGGTAAHAATAPKADPITSTVAQLLAASPVDRLFLGRSHQGNLFEVSSGGMATSKGSCPTVRLLGARLETEHKLLDSKLLPVASRERVELPDRPDTPEQRTLRLLSARSGVHFDRVWIPAQIAFHEKELALINQALQSGTREVQDLARAALPTATKHLELAKTAQRECTG</sequence>
<reference evidence="3 4" key="1">
    <citation type="submission" date="2024-09" db="EMBL/GenBank/DDBJ databases">
        <authorList>
            <person name="Sun Q."/>
            <person name="Mori K."/>
        </authorList>
    </citation>
    <scope>NUCLEOTIDE SEQUENCE [LARGE SCALE GENOMIC DNA]</scope>
    <source>
        <strain evidence="3 4">TBRC 7907</strain>
    </source>
</reference>
<dbReference type="PANTHER" id="PTHR38593">
    <property type="entry name" value="BLR2558 PROTEIN"/>
    <property type="match status" value="1"/>
</dbReference>
<comment type="caution">
    <text evidence="3">The sequence shown here is derived from an EMBL/GenBank/DDBJ whole genome shotgun (WGS) entry which is preliminary data.</text>
</comment>
<evidence type="ECO:0000313" key="4">
    <source>
        <dbReference type="Proteomes" id="UP001589693"/>
    </source>
</evidence>
<name>A0ABV5ZT41_9PSEU</name>
<feature type="signal peptide" evidence="1">
    <location>
        <begin position="1"/>
        <end position="25"/>
    </location>
</feature>
<feature type="chain" id="PRO_5045533577" evidence="1">
    <location>
        <begin position="26"/>
        <end position="187"/>
    </location>
</feature>
<evidence type="ECO:0000313" key="3">
    <source>
        <dbReference type="EMBL" id="MFB9904059.1"/>
    </source>
</evidence>
<dbReference type="Gene3D" id="1.20.1260.10">
    <property type="match status" value="1"/>
</dbReference>
<proteinExistence type="predicted"/>
<dbReference type="PANTHER" id="PTHR38593:SF1">
    <property type="entry name" value="BLR2558 PROTEIN"/>
    <property type="match status" value="1"/>
</dbReference>
<dbReference type="InterPro" id="IPR025419">
    <property type="entry name" value="DUF4142"/>
</dbReference>